<dbReference type="Gene3D" id="3.20.20.140">
    <property type="entry name" value="Metal-dependent hydrolases"/>
    <property type="match status" value="1"/>
</dbReference>
<dbReference type="EMBL" id="VSSQ01023690">
    <property type="protein sequence ID" value="MPM70781.1"/>
    <property type="molecule type" value="Genomic_DNA"/>
</dbReference>
<comment type="caution">
    <text evidence="3">The sequence shown here is derived from an EMBL/GenBank/DDBJ whole genome shotgun (WGS) entry which is preliminary data.</text>
</comment>
<accession>A0A645C1I2</accession>
<dbReference type="AlphaFoldDB" id="A0A645C1I2"/>
<evidence type="ECO:0000313" key="3">
    <source>
        <dbReference type="EMBL" id="MPM70781.1"/>
    </source>
</evidence>
<dbReference type="Pfam" id="PF01979">
    <property type="entry name" value="Amidohydro_1"/>
    <property type="match status" value="1"/>
</dbReference>
<gene>
    <name evidence="3" type="ORF">SDC9_117741</name>
</gene>
<sequence length="311" mass="34802">MVYSFNEQEGFKRIEEAISFVKEYDGKYDGRIRVLLSPTQTMTCTKDMLKATRKYANKLGVGITIHGAEDFIEFESCLRKYGKTPVQLMKDTGMLEPDVVIAHCLCITGHSRINMTGDDLKLLGDSSVNVAHCPWCLAREGDTLQSISRYLNAGINVGIGTDTFPSDYIQEMRYASIMGKITERSTFATTAKQIFNAATLNGSRALGRQDIGRLAPGVKADFVVFKLDSIEMSPVRDLVKNIVYSSTRHSVDRVYVDGRCILKNGEIEGIDEKSLSKEFQEIAEQAWAKTSKYDRLGRTIEQLSPLTCPKY</sequence>
<dbReference type="SUPFAM" id="SSF51556">
    <property type="entry name" value="Metallo-dependent hydrolases"/>
    <property type="match status" value="1"/>
</dbReference>
<keyword evidence="1 3" id="KW-0378">Hydrolase</keyword>
<dbReference type="InterPro" id="IPR050287">
    <property type="entry name" value="MTA/SAH_deaminase"/>
</dbReference>
<dbReference type="Gene3D" id="2.30.40.10">
    <property type="entry name" value="Urease, subunit C, domain 1"/>
    <property type="match status" value="1"/>
</dbReference>
<protein>
    <submittedName>
        <fullName evidence="3">8-oxoguanine deaminase</fullName>
        <ecNumber evidence="3">3.5.4.32</ecNumber>
    </submittedName>
</protein>
<dbReference type="EC" id="3.5.4.32" evidence="3"/>
<dbReference type="PANTHER" id="PTHR43794:SF11">
    <property type="entry name" value="AMIDOHYDROLASE-RELATED DOMAIN-CONTAINING PROTEIN"/>
    <property type="match status" value="1"/>
</dbReference>
<reference evidence="3" key="1">
    <citation type="submission" date="2019-08" db="EMBL/GenBank/DDBJ databases">
        <authorList>
            <person name="Kucharzyk K."/>
            <person name="Murdoch R.W."/>
            <person name="Higgins S."/>
            <person name="Loffler F."/>
        </authorList>
    </citation>
    <scope>NUCLEOTIDE SEQUENCE</scope>
</reference>
<name>A0A645C1I2_9ZZZZ</name>
<dbReference type="GO" id="GO:0102127">
    <property type="term" value="F:8-oxoguanine deaminase activity"/>
    <property type="evidence" value="ECO:0007669"/>
    <property type="project" value="UniProtKB-EC"/>
</dbReference>
<evidence type="ECO:0000259" key="2">
    <source>
        <dbReference type="Pfam" id="PF01979"/>
    </source>
</evidence>
<dbReference type="InterPro" id="IPR011059">
    <property type="entry name" value="Metal-dep_hydrolase_composite"/>
</dbReference>
<evidence type="ECO:0000256" key="1">
    <source>
        <dbReference type="ARBA" id="ARBA00022801"/>
    </source>
</evidence>
<dbReference type="InterPro" id="IPR032466">
    <property type="entry name" value="Metal_Hydrolase"/>
</dbReference>
<organism evidence="3">
    <name type="scientific">bioreactor metagenome</name>
    <dbReference type="NCBI Taxonomy" id="1076179"/>
    <lineage>
        <taxon>unclassified sequences</taxon>
        <taxon>metagenomes</taxon>
        <taxon>ecological metagenomes</taxon>
    </lineage>
</organism>
<feature type="domain" description="Amidohydrolase-related" evidence="2">
    <location>
        <begin position="16"/>
        <end position="259"/>
    </location>
</feature>
<dbReference type="SUPFAM" id="SSF51338">
    <property type="entry name" value="Composite domain of metallo-dependent hydrolases"/>
    <property type="match status" value="1"/>
</dbReference>
<dbReference type="PANTHER" id="PTHR43794">
    <property type="entry name" value="AMINOHYDROLASE SSNA-RELATED"/>
    <property type="match status" value="1"/>
</dbReference>
<dbReference type="InterPro" id="IPR006680">
    <property type="entry name" value="Amidohydro-rel"/>
</dbReference>
<proteinExistence type="predicted"/>